<name>A0A292PS04_9PEZI</name>
<dbReference type="InterPro" id="IPR037473">
    <property type="entry name" value="Lcp-like"/>
</dbReference>
<feature type="transmembrane region" description="Helical" evidence="2">
    <location>
        <begin position="457"/>
        <end position="481"/>
    </location>
</feature>
<dbReference type="PANTHER" id="PTHR37539">
    <property type="entry name" value="SECRETED PROTEIN-RELATED"/>
    <property type="match status" value="1"/>
</dbReference>
<organism evidence="4 5">
    <name type="scientific">Tuber aestivum</name>
    <name type="common">summer truffle</name>
    <dbReference type="NCBI Taxonomy" id="59557"/>
    <lineage>
        <taxon>Eukaryota</taxon>
        <taxon>Fungi</taxon>
        <taxon>Dikarya</taxon>
        <taxon>Ascomycota</taxon>
        <taxon>Pezizomycotina</taxon>
        <taxon>Pezizomycetes</taxon>
        <taxon>Pezizales</taxon>
        <taxon>Tuberaceae</taxon>
        <taxon>Tuber</taxon>
    </lineage>
</organism>
<accession>A0A292PS04</accession>
<feature type="region of interest" description="Disordered" evidence="1">
    <location>
        <begin position="1"/>
        <end position="33"/>
    </location>
</feature>
<evidence type="ECO:0000313" key="5">
    <source>
        <dbReference type="Proteomes" id="UP001412239"/>
    </source>
</evidence>
<dbReference type="EMBL" id="LN891077">
    <property type="protein sequence ID" value="CUS09551.1"/>
    <property type="molecule type" value="Genomic_DNA"/>
</dbReference>
<evidence type="ECO:0000256" key="1">
    <source>
        <dbReference type="SAM" id="MobiDB-lite"/>
    </source>
</evidence>
<dbReference type="Proteomes" id="UP001412239">
    <property type="component" value="Unassembled WGS sequence"/>
</dbReference>
<dbReference type="GO" id="GO:0016491">
    <property type="term" value="F:oxidoreductase activity"/>
    <property type="evidence" value="ECO:0007669"/>
    <property type="project" value="InterPro"/>
</dbReference>
<evidence type="ECO:0000256" key="2">
    <source>
        <dbReference type="SAM" id="Phobius"/>
    </source>
</evidence>
<gene>
    <name evidence="4" type="ORF">GSTUAT00006352001</name>
</gene>
<dbReference type="PANTHER" id="PTHR37539:SF1">
    <property type="entry name" value="ER-BOUND OXYGENASE MPAB_MPAB'_RUBBER OXYGENASE CATALYTIC DOMAIN-CONTAINING PROTEIN"/>
    <property type="match status" value="1"/>
</dbReference>
<dbReference type="AlphaFoldDB" id="A0A292PS04"/>
<proteinExistence type="predicted"/>
<keyword evidence="5" id="KW-1185">Reference proteome</keyword>
<keyword evidence="2" id="KW-0472">Membrane</keyword>
<evidence type="ECO:0000313" key="4">
    <source>
        <dbReference type="EMBL" id="CUS09551.1"/>
    </source>
</evidence>
<evidence type="ECO:0000259" key="3">
    <source>
        <dbReference type="Pfam" id="PF09995"/>
    </source>
</evidence>
<dbReference type="Pfam" id="PF09995">
    <property type="entry name" value="MPAB_Lcp_cat"/>
    <property type="match status" value="1"/>
</dbReference>
<keyword evidence="2" id="KW-0812">Transmembrane</keyword>
<dbReference type="InterPro" id="IPR018713">
    <property type="entry name" value="MPAB/Lcp_cat_dom"/>
</dbReference>
<reference evidence="4" key="1">
    <citation type="submission" date="2015-10" db="EMBL/GenBank/DDBJ databases">
        <authorList>
            <person name="Regsiter A."/>
            <person name="william w."/>
        </authorList>
    </citation>
    <scope>NUCLEOTIDE SEQUENCE</scope>
    <source>
        <strain evidence="4">Montdore</strain>
    </source>
</reference>
<feature type="domain" description="ER-bound oxygenase mpaB/mpaB'/Rubber oxygenase catalytic" evidence="3">
    <location>
        <begin position="141"/>
        <end position="367"/>
    </location>
</feature>
<protein>
    <recommendedName>
        <fullName evidence="3">ER-bound oxygenase mpaB/mpaB'/Rubber oxygenase catalytic domain-containing protein</fullName>
    </recommendedName>
</protein>
<keyword evidence="2" id="KW-1133">Transmembrane helix</keyword>
<sequence>MRSAKELTGSPPLPPSWHISPFSRSHVPPSSVMSSFRTRKKTISAWGHTYVPTPLHPTAQVLAAHQKSWDTLADEALDLLTPLRAPSPPTSPTSPPKDLYTTLKEHRNTHSVLSRLWQQVDTVPEWVDWEQISRGQDVFYRYSGAMLAGLCYMSLLGGMGASRIAEVLYRTGGFSAGVARRRMFETMQHILQCTQSLDSIKPGGAGQISSVKVRLLHAAVRKRILEIERRNPGYYSVKEFGVPVNDLDSIGTVASFSSNLVWGALPKQGLFLSSRETEDYIALWRLVAHYVGCPTHPFSTPALARAYYDTLVTTQISPTPTSATLASNILTAMTCQPPTYPTYDYLVASVHWVCPPALCDALGLPPAQFSSKILVSARCIFNCCLGYTARFVPWFDKWHGTAARRMMWKAIVLGETGLGGETGFEFSYLPRLGRGTKAGKVVDTGVKGVRERKGVKVLGIFLLVVGVLGVALGWCLVWVAWALWAVGARGRCASEIL</sequence>